<keyword evidence="3 7" id="KW-0350">Heme biosynthesis</keyword>
<dbReference type="UniPathway" id="UPA00252">
    <property type="reaction ID" value="UER00325"/>
</dbReference>
<keyword evidence="4 7" id="KW-0456">Lyase</keyword>
<evidence type="ECO:0000256" key="1">
    <source>
        <dbReference type="ARBA" id="ARBA00007718"/>
    </source>
</evidence>
<dbReference type="PANTHER" id="PTHR11108:SF1">
    <property type="entry name" value="FERROCHELATASE, MITOCHONDRIAL"/>
    <property type="match status" value="1"/>
</dbReference>
<comment type="catalytic activity">
    <reaction evidence="6">
        <text>Fe-coproporphyrin III + 2 H(+) = coproporphyrin III + Fe(2+)</text>
        <dbReference type="Rhea" id="RHEA:49572"/>
        <dbReference type="ChEBI" id="CHEBI:15378"/>
        <dbReference type="ChEBI" id="CHEBI:29033"/>
        <dbReference type="ChEBI" id="CHEBI:68438"/>
        <dbReference type="ChEBI" id="CHEBI:131725"/>
        <dbReference type="EC" id="4.99.1.9"/>
    </reaction>
    <physiologicalReaction direction="right-to-left" evidence="6">
        <dbReference type="Rhea" id="RHEA:49574"/>
    </physiologicalReaction>
</comment>
<dbReference type="GO" id="GO:0005737">
    <property type="term" value="C:cytoplasm"/>
    <property type="evidence" value="ECO:0007669"/>
    <property type="project" value="UniProtKB-SubCell"/>
</dbReference>
<reference evidence="9 10" key="1">
    <citation type="submission" date="2017-01" db="EMBL/GenBank/DDBJ databases">
        <title>Genome sequencing of Arcobacter sp. LPB0137.</title>
        <authorList>
            <person name="Lee G.-W."/>
            <person name="Yi H."/>
        </authorList>
    </citation>
    <scope>NUCLEOTIDE SEQUENCE [LARGE SCALE GENOMIC DNA]</scope>
    <source>
        <strain evidence="9 10">LPB0137</strain>
    </source>
</reference>
<dbReference type="RefSeq" id="WP_076083409.1">
    <property type="nucleotide sequence ID" value="NZ_CP019070.1"/>
</dbReference>
<sequence>MKKAVVLMNMGGPNNLDEVEVFLKNMFNDKYIIGAPQPIRAMIGLLITTLRKKEAKENYAELGGMSPIVGHTKRLVRRLNKTLDADVFYKMRYTPPFAKDVLEDLRDYDEIYAIPMYPHYSSTTTKSSIEELQKWAKKLKIKAKIKTLDSYYDNEDYNKAIVERIKERMSDVNTEDYELIFSAHGLTQRIIDKGDPYQDHVLKNVECAKKELKKQGIKFKNIQVAYQSRLGPVEWIKPYMDVTLNEMAGKKVLVYPISFTVDNSETEFELVVEYKEIADEVGIADYRVAKAPNHDEYFMKTVKHLYENECNIEVS</sequence>
<dbReference type="STRING" id="1850254.LPB137_01460"/>
<dbReference type="GO" id="GO:0006783">
    <property type="term" value="P:heme biosynthetic process"/>
    <property type="evidence" value="ECO:0007669"/>
    <property type="project" value="UniProtKB-UniRule"/>
</dbReference>
<dbReference type="AlphaFoldDB" id="A0A1P8KJ64"/>
<keyword evidence="7" id="KW-0479">Metal-binding</keyword>
<keyword evidence="7" id="KW-0963">Cytoplasm</keyword>
<dbReference type="InterPro" id="IPR033644">
    <property type="entry name" value="Ferrochelatase_C"/>
</dbReference>
<evidence type="ECO:0000256" key="6">
    <source>
        <dbReference type="ARBA" id="ARBA00024536"/>
    </source>
</evidence>
<dbReference type="InterPro" id="IPR033659">
    <property type="entry name" value="Ferrochelatase_N"/>
</dbReference>
<evidence type="ECO:0000256" key="7">
    <source>
        <dbReference type="HAMAP-Rule" id="MF_00323"/>
    </source>
</evidence>
<dbReference type="OrthoDB" id="9809741at2"/>
<gene>
    <name evidence="7" type="primary">hemH</name>
    <name evidence="9" type="ORF">LPB137_01460</name>
</gene>
<dbReference type="SUPFAM" id="SSF53800">
    <property type="entry name" value="Chelatase"/>
    <property type="match status" value="1"/>
</dbReference>
<evidence type="ECO:0000313" key="9">
    <source>
        <dbReference type="EMBL" id="APW64597.1"/>
    </source>
</evidence>
<dbReference type="GO" id="GO:0004325">
    <property type="term" value="F:ferrochelatase activity"/>
    <property type="evidence" value="ECO:0007669"/>
    <property type="project" value="UniProtKB-UniRule"/>
</dbReference>
<comment type="function">
    <text evidence="7">Catalyzes the ferrous insertion into protoporphyrin IX.</text>
</comment>
<dbReference type="Gene3D" id="3.40.50.1400">
    <property type="match status" value="2"/>
</dbReference>
<evidence type="ECO:0000256" key="2">
    <source>
        <dbReference type="ARBA" id="ARBA00023004"/>
    </source>
</evidence>
<feature type="binding site" evidence="7">
    <location>
        <position position="265"/>
    </location>
    <ligand>
        <name>Fe(2+)</name>
        <dbReference type="ChEBI" id="CHEBI:29033"/>
    </ligand>
</feature>
<dbReference type="InterPro" id="IPR001015">
    <property type="entry name" value="Ferrochelatase"/>
</dbReference>
<dbReference type="CDD" id="cd00419">
    <property type="entry name" value="Ferrochelatase_C"/>
    <property type="match status" value="1"/>
</dbReference>
<dbReference type="Proteomes" id="UP000186074">
    <property type="component" value="Chromosome"/>
</dbReference>
<keyword evidence="2 7" id="KW-0408">Iron</keyword>
<keyword evidence="5 7" id="KW-0627">Porphyrin biosynthesis</keyword>
<dbReference type="GO" id="GO:0046872">
    <property type="term" value="F:metal ion binding"/>
    <property type="evidence" value="ECO:0007669"/>
    <property type="project" value="UniProtKB-KW"/>
</dbReference>
<evidence type="ECO:0000256" key="8">
    <source>
        <dbReference type="RuleBase" id="RU004185"/>
    </source>
</evidence>
<evidence type="ECO:0000313" key="10">
    <source>
        <dbReference type="Proteomes" id="UP000186074"/>
    </source>
</evidence>
<dbReference type="PANTHER" id="PTHR11108">
    <property type="entry name" value="FERROCHELATASE"/>
    <property type="match status" value="1"/>
</dbReference>
<evidence type="ECO:0000256" key="4">
    <source>
        <dbReference type="ARBA" id="ARBA00023239"/>
    </source>
</evidence>
<evidence type="ECO:0000256" key="5">
    <source>
        <dbReference type="ARBA" id="ARBA00023244"/>
    </source>
</evidence>
<dbReference type="Pfam" id="PF00762">
    <property type="entry name" value="Ferrochelatase"/>
    <property type="match status" value="1"/>
</dbReference>
<dbReference type="CDD" id="cd03411">
    <property type="entry name" value="Ferrochelatase_N"/>
    <property type="match status" value="1"/>
</dbReference>
<name>A0A1P8KJ64_9BACT</name>
<comment type="catalytic activity">
    <reaction evidence="7">
        <text>heme b + 2 H(+) = protoporphyrin IX + Fe(2+)</text>
        <dbReference type="Rhea" id="RHEA:22584"/>
        <dbReference type="ChEBI" id="CHEBI:15378"/>
        <dbReference type="ChEBI" id="CHEBI:29033"/>
        <dbReference type="ChEBI" id="CHEBI:57306"/>
        <dbReference type="ChEBI" id="CHEBI:60344"/>
        <dbReference type="EC" id="4.98.1.1"/>
    </reaction>
</comment>
<evidence type="ECO:0000256" key="3">
    <source>
        <dbReference type="ARBA" id="ARBA00023133"/>
    </source>
</evidence>
<comment type="pathway">
    <text evidence="7">Porphyrin-containing compound metabolism; protoheme biosynthesis; protoheme from protoporphyrin-IX: step 1/1.</text>
</comment>
<keyword evidence="10" id="KW-1185">Reference proteome</keyword>
<organism evidence="9 10">
    <name type="scientific">Poseidonibacter parvus</name>
    <dbReference type="NCBI Taxonomy" id="1850254"/>
    <lineage>
        <taxon>Bacteria</taxon>
        <taxon>Pseudomonadati</taxon>
        <taxon>Campylobacterota</taxon>
        <taxon>Epsilonproteobacteria</taxon>
        <taxon>Campylobacterales</taxon>
        <taxon>Arcobacteraceae</taxon>
        <taxon>Poseidonibacter</taxon>
    </lineage>
</organism>
<accession>A0A1P8KJ64</accession>
<protein>
    <recommendedName>
        <fullName evidence="7">Ferrochelatase</fullName>
        <ecNumber evidence="7">4.98.1.1</ecNumber>
    </recommendedName>
    <alternativeName>
        <fullName evidence="7">Heme synthase</fullName>
    </alternativeName>
    <alternativeName>
        <fullName evidence="7">Protoheme ferro-lyase</fullName>
    </alternativeName>
</protein>
<comment type="subcellular location">
    <subcellularLocation>
        <location evidence="7">Cytoplasm</location>
    </subcellularLocation>
</comment>
<dbReference type="HAMAP" id="MF_00323">
    <property type="entry name" value="Ferrochelatase"/>
    <property type="match status" value="1"/>
</dbReference>
<dbReference type="KEGG" id="alp:LPB137_01460"/>
<proteinExistence type="inferred from homology"/>
<comment type="similarity">
    <text evidence="1 7 8">Belongs to the ferrochelatase family.</text>
</comment>
<feature type="binding site" evidence="7">
    <location>
        <position position="184"/>
    </location>
    <ligand>
        <name>Fe(2+)</name>
        <dbReference type="ChEBI" id="CHEBI:29033"/>
    </ligand>
</feature>
<dbReference type="EC" id="4.98.1.1" evidence="7"/>
<dbReference type="NCBIfam" id="TIGR00109">
    <property type="entry name" value="hemH"/>
    <property type="match status" value="1"/>
</dbReference>
<dbReference type="EMBL" id="CP019070">
    <property type="protein sequence ID" value="APW64597.1"/>
    <property type="molecule type" value="Genomic_DNA"/>
</dbReference>